<protein>
    <recommendedName>
        <fullName evidence="5">DUF262 domain-containing protein</fullName>
    </recommendedName>
</protein>
<reference evidence="3 4" key="1">
    <citation type="journal article" date="2015" name="Int J Genomics">
        <title>Comparative Genomics Revealed Genetic Diversity and Species/Strain-Level Differences in Carbohydrate Metabolism of Three Probiotic Bifidobacterial Species.</title>
        <authorList>
            <person name="Odamaki T."/>
            <person name="Horigome A."/>
            <person name="Sugahara H."/>
            <person name="Hashikura N."/>
            <person name="Minami J."/>
            <person name="Xiao J.Z."/>
            <person name="Abe F."/>
        </authorList>
    </citation>
    <scope>NUCLEOTIDE SEQUENCE [LARGE SCALE GENOMIC DNA]</scope>
    <source>
        <strain evidence="3 4">MCC 0483</strain>
    </source>
</reference>
<dbReference type="EMBL" id="AWFK01000001">
    <property type="protein sequence ID" value="KOA52436.1"/>
    <property type="molecule type" value="Genomic_DNA"/>
</dbReference>
<feature type="domain" description="GmrSD restriction endonucleases N-terminal" evidence="1">
    <location>
        <begin position="21"/>
        <end position="236"/>
    </location>
</feature>
<organism evidence="3 4">
    <name type="scientific">Bifidobacterium animalis subsp. animalis MCC 0483</name>
    <dbReference type="NCBI Taxonomy" id="1365955"/>
    <lineage>
        <taxon>Bacteria</taxon>
        <taxon>Bacillati</taxon>
        <taxon>Actinomycetota</taxon>
        <taxon>Actinomycetes</taxon>
        <taxon>Bifidobacteriales</taxon>
        <taxon>Bifidobacteriaceae</taxon>
        <taxon>Bifidobacterium</taxon>
    </lineage>
</organism>
<evidence type="ECO:0000313" key="4">
    <source>
        <dbReference type="Proteomes" id="UP000037239"/>
    </source>
</evidence>
<accession>A0AB34TBN2</accession>
<evidence type="ECO:0000259" key="2">
    <source>
        <dbReference type="Pfam" id="PF18755"/>
    </source>
</evidence>
<proteinExistence type="predicted"/>
<comment type="caution">
    <text evidence="3">The sequence shown here is derived from an EMBL/GenBank/DDBJ whole genome shotgun (WGS) entry which is preliminary data.</text>
</comment>
<dbReference type="Pfam" id="PF18755">
    <property type="entry name" value="RAMA"/>
    <property type="match status" value="1"/>
</dbReference>
<dbReference type="Pfam" id="PF03235">
    <property type="entry name" value="GmrSD_N"/>
    <property type="match status" value="1"/>
</dbReference>
<dbReference type="Proteomes" id="UP000037239">
    <property type="component" value="Unassembled WGS sequence"/>
</dbReference>
<gene>
    <name evidence="3" type="ORF">BAAM0483_00170</name>
</gene>
<dbReference type="PANTHER" id="PTHR35149">
    <property type="entry name" value="SLL5132 PROTEIN"/>
    <property type="match status" value="1"/>
</dbReference>
<dbReference type="InterPro" id="IPR004919">
    <property type="entry name" value="GmrSD_N"/>
</dbReference>
<dbReference type="PANTHER" id="PTHR35149:SF1">
    <property type="entry name" value="DUF5655 DOMAIN-CONTAINING PROTEIN"/>
    <property type="match status" value="1"/>
</dbReference>
<sequence>MIGVCRKGDVMSISASEKPLSKVFTSDYRFTIPSFQRSYSWHDAQMWQLVNDVMDACALHDGPYFLGSLILVHDERGMHQVIDGQQRLVSLSILFSILLALEEDPQLTSSLEGLLMEVGDKLRGINAEPRLTLREQDEGFFREYVQQGDLEALFDLRETDIHTQAQRNIQGNTRCAYDILARMQDDERRQFAQYLVNDVMFVIVTTDDISGAYRIFDVMNMRGMPLTPSDVFKAKVVSSISPAARDAYARYWDEIMEPMGDDTERIERFFKDLDLIATKAPLCESLIADFMDHVLERYMRKGEGIEYIDEVLRPYAIANEIIHRPGESLLPDDVVDLLIGLNDYPSKDWHPVAMWVLVHSLKGLDDPDTVVFERQRTDHEREHQVKVHDAQRLRDVLASLDRVTGTDCLNGKSELERRTRSSTIVRDLNKGVPLQRIAGFHVDGDEQRLAMLHLRGELSIDSNMKRLLLIRANEQLSGGRITRPRSLNAVPLIPVRIQSGSDFADWPAGQCDYWAERIGNYVLTQSTRKSMEGLDDFQTRRARILRSPSSRQFPLTRVIGELEKLTPQFLQLRQHQIVELIAQAWNINPGELGSLAEPQGQSDRIGASAHRSRRTSKRVTVGEVVRAGLLTVGDRFVWNRPRKHEIWRITVTESGFRGENGTEYATPTSAARAIGGSSASLNVWKRESDGRALSDIWKTYRTSM</sequence>
<feature type="domain" description="RAMA" evidence="2">
    <location>
        <begin position="604"/>
        <end position="703"/>
    </location>
</feature>
<evidence type="ECO:0000313" key="3">
    <source>
        <dbReference type="EMBL" id="KOA52436.1"/>
    </source>
</evidence>
<evidence type="ECO:0000259" key="1">
    <source>
        <dbReference type="Pfam" id="PF03235"/>
    </source>
</evidence>
<name>A0AB34TBN2_9BIFI</name>
<dbReference type="InterPro" id="IPR040843">
    <property type="entry name" value="RAMA"/>
</dbReference>
<evidence type="ECO:0008006" key="5">
    <source>
        <dbReference type="Google" id="ProtNLM"/>
    </source>
</evidence>
<dbReference type="AlphaFoldDB" id="A0AB34TBN2"/>